<feature type="compositionally biased region" description="Basic and acidic residues" evidence="5">
    <location>
        <begin position="34"/>
        <end position="44"/>
    </location>
</feature>
<keyword evidence="2 3" id="KW-0040">ANK repeat</keyword>
<dbReference type="InterPro" id="IPR036770">
    <property type="entry name" value="Ankyrin_rpt-contain_sf"/>
</dbReference>
<reference evidence="7 9" key="1">
    <citation type="journal article" date="2012" name="Nature">
        <title>Algal genomes reveal evolutionary mosaicism and the fate of nucleomorphs.</title>
        <authorList>
            <consortium name="DOE Joint Genome Institute"/>
            <person name="Curtis B.A."/>
            <person name="Tanifuji G."/>
            <person name="Burki F."/>
            <person name="Gruber A."/>
            <person name="Irimia M."/>
            <person name="Maruyama S."/>
            <person name="Arias M.C."/>
            <person name="Ball S.G."/>
            <person name="Gile G.H."/>
            <person name="Hirakawa Y."/>
            <person name="Hopkins J.F."/>
            <person name="Kuo A."/>
            <person name="Rensing S.A."/>
            <person name="Schmutz J."/>
            <person name="Symeonidi A."/>
            <person name="Elias M."/>
            <person name="Eveleigh R.J."/>
            <person name="Herman E.K."/>
            <person name="Klute M.J."/>
            <person name="Nakayama T."/>
            <person name="Obornik M."/>
            <person name="Reyes-Prieto A."/>
            <person name="Armbrust E.V."/>
            <person name="Aves S.J."/>
            <person name="Beiko R.G."/>
            <person name="Coutinho P."/>
            <person name="Dacks J.B."/>
            <person name="Durnford D.G."/>
            <person name="Fast N.M."/>
            <person name="Green B.R."/>
            <person name="Grisdale C.J."/>
            <person name="Hempel F."/>
            <person name="Henrissat B."/>
            <person name="Hoppner M.P."/>
            <person name="Ishida K."/>
            <person name="Kim E."/>
            <person name="Koreny L."/>
            <person name="Kroth P.G."/>
            <person name="Liu Y."/>
            <person name="Malik S.B."/>
            <person name="Maier U.G."/>
            <person name="McRose D."/>
            <person name="Mock T."/>
            <person name="Neilson J.A."/>
            <person name="Onodera N.T."/>
            <person name="Poole A.M."/>
            <person name="Pritham E.J."/>
            <person name="Richards T.A."/>
            <person name="Rocap G."/>
            <person name="Roy S.W."/>
            <person name="Sarai C."/>
            <person name="Schaack S."/>
            <person name="Shirato S."/>
            <person name="Slamovits C.H."/>
            <person name="Spencer D.F."/>
            <person name="Suzuki S."/>
            <person name="Worden A.Z."/>
            <person name="Zauner S."/>
            <person name="Barry K."/>
            <person name="Bell C."/>
            <person name="Bharti A.K."/>
            <person name="Crow J.A."/>
            <person name="Grimwood J."/>
            <person name="Kramer R."/>
            <person name="Lindquist E."/>
            <person name="Lucas S."/>
            <person name="Salamov A."/>
            <person name="McFadden G.I."/>
            <person name="Lane C.E."/>
            <person name="Keeling P.J."/>
            <person name="Gray M.W."/>
            <person name="Grigoriev I.V."/>
            <person name="Archibald J.M."/>
        </authorList>
    </citation>
    <scope>NUCLEOTIDE SEQUENCE</scope>
    <source>
        <strain evidence="7 9">CCMP2712</strain>
    </source>
</reference>
<dbReference type="PaxDb" id="55529-EKX37657"/>
<dbReference type="PANTHER" id="PTHR24171:SF9">
    <property type="entry name" value="ANKYRIN REPEAT DOMAIN-CONTAINING PROTEIN 39"/>
    <property type="match status" value="1"/>
</dbReference>
<evidence type="ECO:0000256" key="1">
    <source>
        <dbReference type="ARBA" id="ARBA00022737"/>
    </source>
</evidence>
<dbReference type="Pfam" id="PF13857">
    <property type="entry name" value="Ank_5"/>
    <property type="match status" value="1"/>
</dbReference>
<dbReference type="KEGG" id="gtt:GUITHDRAFT_116134"/>
<dbReference type="InterPro" id="IPR000504">
    <property type="entry name" value="RRM_dom"/>
</dbReference>
<feature type="repeat" description="ANK" evidence="3">
    <location>
        <begin position="171"/>
        <end position="203"/>
    </location>
</feature>
<dbReference type="Pfam" id="PF00076">
    <property type="entry name" value="RRM_1"/>
    <property type="match status" value="1"/>
</dbReference>
<dbReference type="InterPro" id="IPR035979">
    <property type="entry name" value="RBD_domain_sf"/>
</dbReference>
<evidence type="ECO:0000256" key="3">
    <source>
        <dbReference type="PROSITE-ProRule" id="PRU00023"/>
    </source>
</evidence>
<dbReference type="Gene3D" id="3.30.70.330">
    <property type="match status" value="2"/>
</dbReference>
<dbReference type="GO" id="GO:0003723">
    <property type="term" value="F:RNA binding"/>
    <property type="evidence" value="ECO:0007669"/>
    <property type="project" value="UniProtKB-UniRule"/>
</dbReference>
<feature type="region of interest" description="Disordered" evidence="5">
    <location>
        <begin position="1"/>
        <end position="94"/>
    </location>
</feature>
<dbReference type="OMA" id="HEERARP"/>
<reference evidence="8" key="3">
    <citation type="submission" date="2015-06" db="UniProtKB">
        <authorList>
            <consortium name="EnsemblProtists"/>
        </authorList>
    </citation>
    <scope>IDENTIFICATION</scope>
</reference>
<feature type="repeat" description="ANK" evidence="3">
    <location>
        <begin position="138"/>
        <end position="170"/>
    </location>
</feature>
<dbReference type="HOGENOM" id="CLU_576786_0_0_1"/>
<dbReference type="PROSITE" id="PS50088">
    <property type="entry name" value="ANK_REPEAT"/>
    <property type="match status" value="3"/>
</dbReference>
<sequence length="474" mass="52289">MALRGGEGSEEPGEGWVRIGQEDSEESNAGSLDVHAEQGEHDSVNSRVDASEELEVDDDDDDVEGMGASNSLPAHGGDDENVGEEGAPAEDQQPWRSEAVLNSSNVTLLNENFLLASQHALQAGADLYARETGDFGLENWTALHFAASRGKTATCARLVEYGLDANVGDAFNATPLHYAACRGRTSTCNTLVSLGSNLEAVTEPARYTPLHYAAMSKNKGTCVRLLCLGADIFAKNFWGQTPRDVALETKDEDTARTLSRLETKIELGQFRADDGRKEREEAWRQQRVAVESKNKRQHCDNDRVLVIRNLPSNTKEDDLREHFHKLGLQDPKRINLCLKRLSVGPMSSPKKCSAIVECFSAMEADQAVKGLNCTMFSSSLHATLFRIFASHYRPLQPEEIQEMEDKRRQAEASRLFVAGLNLTTSAQDLRSLFSAYGQVKEVALLQKPGISKSFPSTRHVDDSFQVWVKSELLS</sequence>
<accession>L1INI6</accession>
<protein>
    <recommendedName>
        <fullName evidence="6">RRM domain-containing protein</fullName>
    </recommendedName>
</protein>
<dbReference type="EnsemblProtists" id="EKX37657">
    <property type="protein sequence ID" value="EKX37657"/>
    <property type="gene ID" value="GUITHDRAFT_116134"/>
</dbReference>
<evidence type="ECO:0000256" key="4">
    <source>
        <dbReference type="PROSITE-ProRule" id="PRU00176"/>
    </source>
</evidence>
<gene>
    <name evidence="7" type="ORF">GUITHDRAFT_116134</name>
</gene>
<dbReference type="InterPro" id="IPR002110">
    <property type="entry name" value="Ankyrin_rpt"/>
</dbReference>
<dbReference type="InterPro" id="IPR012677">
    <property type="entry name" value="Nucleotide-bd_a/b_plait_sf"/>
</dbReference>
<dbReference type="STRING" id="905079.L1INI6"/>
<dbReference type="Gene3D" id="1.25.40.20">
    <property type="entry name" value="Ankyrin repeat-containing domain"/>
    <property type="match status" value="2"/>
</dbReference>
<dbReference type="RefSeq" id="XP_005824637.1">
    <property type="nucleotide sequence ID" value="XM_005824580.1"/>
</dbReference>
<keyword evidence="4" id="KW-0694">RNA-binding</keyword>
<feature type="domain" description="RRM" evidence="6">
    <location>
        <begin position="413"/>
        <end position="454"/>
    </location>
</feature>
<reference evidence="9" key="2">
    <citation type="submission" date="2012-11" db="EMBL/GenBank/DDBJ databases">
        <authorList>
            <person name="Kuo A."/>
            <person name="Curtis B.A."/>
            <person name="Tanifuji G."/>
            <person name="Burki F."/>
            <person name="Gruber A."/>
            <person name="Irimia M."/>
            <person name="Maruyama S."/>
            <person name="Arias M.C."/>
            <person name="Ball S.G."/>
            <person name="Gile G.H."/>
            <person name="Hirakawa Y."/>
            <person name="Hopkins J.F."/>
            <person name="Rensing S.A."/>
            <person name="Schmutz J."/>
            <person name="Symeonidi A."/>
            <person name="Elias M."/>
            <person name="Eveleigh R.J."/>
            <person name="Herman E.K."/>
            <person name="Klute M.J."/>
            <person name="Nakayama T."/>
            <person name="Obornik M."/>
            <person name="Reyes-Prieto A."/>
            <person name="Armbrust E.V."/>
            <person name="Aves S.J."/>
            <person name="Beiko R.G."/>
            <person name="Coutinho P."/>
            <person name="Dacks J.B."/>
            <person name="Durnford D.G."/>
            <person name="Fast N.M."/>
            <person name="Green B.R."/>
            <person name="Grisdale C."/>
            <person name="Hempe F."/>
            <person name="Henrissat B."/>
            <person name="Hoppner M.P."/>
            <person name="Ishida K.-I."/>
            <person name="Kim E."/>
            <person name="Koreny L."/>
            <person name="Kroth P.G."/>
            <person name="Liu Y."/>
            <person name="Malik S.-B."/>
            <person name="Maier U.G."/>
            <person name="McRose D."/>
            <person name="Mock T."/>
            <person name="Neilson J.A."/>
            <person name="Onodera N.T."/>
            <person name="Poole A.M."/>
            <person name="Pritham E.J."/>
            <person name="Richards T.A."/>
            <person name="Rocap G."/>
            <person name="Roy S.W."/>
            <person name="Sarai C."/>
            <person name="Schaack S."/>
            <person name="Shirato S."/>
            <person name="Slamovits C.H."/>
            <person name="Spencer D.F."/>
            <person name="Suzuki S."/>
            <person name="Worden A.Z."/>
            <person name="Zauner S."/>
            <person name="Barry K."/>
            <person name="Bell C."/>
            <person name="Bharti A.K."/>
            <person name="Crow J.A."/>
            <person name="Grimwood J."/>
            <person name="Kramer R."/>
            <person name="Lindquist E."/>
            <person name="Lucas S."/>
            <person name="Salamov A."/>
            <person name="McFadden G.I."/>
            <person name="Lane C.E."/>
            <person name="Keeling P.J."/>
            <person name="Gray M.W."/>
            <person name="Grigoriev I.V."/>
            <person name="Archibald J.M."/>
        </authorList>
    </citation>
    <scope>NUCLEOTIDE SEQUENCE</scope>
    <source>
        <strain evidence="9">CCMP2712</strain>
    </source>
</reference>
<dbReference type="GeneID" id="17294405"/>
<dbReference type="PROSITE" id="PS50297">
    <property type="entry name" value="ANK_REP_REGION"/>
    <property type="match status" value="2"/>
</dbReference>
<proteinExistence type="predicted"/>
<evidence type="ECO:0000256" key="5">
    <source>
        <dbReference type="SAM" id="MobiDB-lite"/>
    </source>
</evidence>
<organism evidence="7">
    <name type="scientific">Guillardia theta (strain CCMP2712)</name>
    <name type="common">Cryptophyte</name>
    <dbReference type="NCBI Taxonomy" id="905079"/>
    <lineage>
        <taxon>Eukaryota</taxon>
        <taxon>Cryptophyceae</taxon>
        <taxon>Pyrenomonadales</taxon>
        <taxon>Geminigeraceae</taxon>
        <taxon>Guillardia</taxon>
    </lineage>
</organism>
<evidence type="ECO:0000256" key="2">
    <source>
        <dbReference type="ARBA" id="ARBA00023043"/>
    </source>
</evidence>
<keyword evidence="9" id="KW-1185">Reference proteome</keyword>
<dbReference type="Pfam" id="PF12796">
    <property type="entry name" value="Ank_2"/>
    <property type="match status" value="1"/>
</dbReference>
<dbReference type="OrthoDB" id="438601at2759"/>
<dbReference type="AlphaFoldDB" id="L1INI6"/>
<evidence type="ECO:0000313" key="8">
    <source>
        <dbReference type="EnsemblProtists" id="EKX37657"/>
    </source>
</evidence>
<dbReference type="eggNOG" id="KOG4177">
    <property type="taxonomic scope" value="Eukaryota"/>
</dbReference>
<evidence type="ECO:0000313" key="7">
    <source>
        <dbReference type="EMBL" id="EKX37657.1"/>
    </source>
</evidence>
<dbReference type="SUPFAM" id="SSF48403">
    <property type="entry name" value="Ankyrin repeat"/>
    <property type="match status" value="1"/>
</dbReference>
<dbReference type="SUPFAM" id="SSF54928">
    <property type="entry name" value="RNA-binding domain, RBD"/>
    <property type="match status" value="1"/>
</dbReference>
<dbReference type="EMBL" id="JH993056">
    <property type="protein sequence ID" value="EKX37657.1"/>
    <property type="molecule type" value="Genomic_DNA"/>
</dbReference>
<keyword evidence="1" id="KW-0677">Repeat</keyword>
<dbReference type="SMART" id="SM00360">
    <property type="entry name" value="RRM"/>
    <property type="match status" value="2"/>
</dbReference>
<dbReference type="PANTHER" id="PTHR24171">
    <property type="entry name" value="ANKYRIN REPEAT DOMAIN-CONTAINING PROTEIN 39-RELATED"/>
    <property type="match status" value="1"/>
</dbReference>
<dbReference type="SMART" id="SM00248">
    <property type="entry name" value="ANK"/>
    <property type="match status" value="4"/>
</dbReference>
<dbReference type="CDD" id="cd00590">
    <property type="entry name" value="RRM_SF"/>
    <property type="match status" value="1"/>
</dbReference>
<feature type="compositionally biased region" description="Acidic residues" evidence="5">
    <location>
        <begin position="51"/>
        <end position="64"/>
    </location>
</feature>
<feature type="repeat" description="ANK" evidence="3">
    <location>
        <begin position="205"/>
        <end position="237"/>
    </location>
</feature>
<dbReference type="PROSITE" id="PS50102">
    <property type="entry name" value="RRM"/>
    <property type="match status" value="1"/>
</dbReference>
<evidence type="ECO:0000313" key="9">
    <source>
        <dbReference type="Proteomes" id="UP000011087"/>
    </source>
</evidence>
<dbReference type="Proteomes" id="UP000011087">
    <property type="component" value="Unassembled WGS sequence"/>
</dbReference>
<evidence type="ECO:0000259" key="6">
    <source>
        <dbReference type="PROSITE" id="PS50102"/>
    </source>
</evidence>
<name>L1INI6_GUITC</name>